<dbReference type="InterPro" id="IPR050312">
    <property type="entry name" value="IolE/XylAMocC-like"/>
</dbReference>
<accession>A0A6P1TN49</accession>
<dbReference type="PANTHER" id="PTHR12110:SF53">
    <property type="entry name" value="BLR5974 PROTEIN"/>
    <property type="match status" value="1"/>
</dbReference>
<reference evidence="2 3" key="1">
    <citation type="submission" date="2020-01" db="EMBL/GenBank/DDBJ databases">
        <title>Genome analysis of Anaerocolumna sp. CBA3638.</title>
        <authorList>
            <person name="Kim J."/>
            <person name="Roh S.W."/>
        </authorList>
    </citation>
    <scope>NUCLEOTIDE SEQUENCE [LARGE SCALE GENOMIC DNA]</scope>
    <source>
        <strain evidence="2 3">CBA3638</strain>
    </source>
</reference>
<organism evidence="2 3">
    <name type="scientific">Anaerocolumna sedimenticola</name>
    <dbReference type="NCBI Taxonomy" id="2696063"/>
    <lineage>
        <taxon>Bacteria</taxon>
        <taxon>Bacillati</taxon>
        <taxon>Bacillota</taxon>
        <taxon>Clostridia</taxon>
        <taxon>Lachnospirales</taxon>
        <taxon>Lachnospiraceae</taxon>
        <taxon>Anaerocolumna</taxon>
    </lineage>
</organism>
<evidence type="ECO:0000313" key="2">
    <source>
        <dbReference type="EMBL" id="QHQ61105.1"/>
    </source>
</evidence>
<dbReference type="EMBL" id="CP048000">
    <property type="protein sequence ID" value="QHQ61105.1"/>
    <property type="molecule type" value="Genomic_DNA"/>
</dbReference>
<dbReference type="InterPro" id="IPR013022">
    <property type="entry name" value="Xyl_isomerase-like_TIM-brl"/>
</dbReference>
<dbReference type="KEGG" id="anr:Ana3638_10280"/>
<dbReference type="PANTHER" id="PTHR12110">
    <property type="entry name" value="HYDROXYPYRUVATE ISOMERASE"/>
    <property type="match status" value="1"/>
</dbReference>
<evidence type="ECO:0000259" key="1">
    <source>
        <dbReference type="Pfam" id="PF01261"/>
    </source>
</evidence>
<dbReference type="InterPro" id="IPR036237">
    <property type="entry name" value="Xyl_isomerase-like_sf"/>
</dbReference>
<name>A0A6P1TN49_9FIRM</name>
<evidence type="ECO:0000313" key="3">
    <source>
        <dbReference type="Proteomes" id="UP000464314"/>
    </source>
</evidence>
<feature type="domain" description="Xylose isomerase-like TIM barrel" evidence="1">
    <location>
        <begin position="22"/>
        <end position="268"/>
    </location>
</feature>
<dbReference type="Pfam" id="PF01261">
    <property type="entry name" value="AP_endonuc_2"/>
    <property type="match status" value="1"/>
</dbReference>
<sequence>MELKLSCADFTFPLLEHNDGLKLIKMMGFMGVDIGLFEERSHLRPSTEFANTRTNAGNLKKNLDEAGLKAADIFMQTAPDFSLIAPNHPDKPVRMKNRDLFLHTLEYASISGSEHITVLPGVTFADEEYEKSLNRCYSELTWRIEKAKEYGLIFGIEAHVGSIADTPDKALKLLQNVPGLTLTLDYTHFTRCGIPNEQIAVLLPYASHFHARGAAPCKLQCTVSENTIDYHGIVKQLKALDYKGYICLEYTWDEWENCNRNDNVAESILLKNLITEAFNE</sequence>
<proteinExistence type="predicted"/>
<keyword evidence="3" id="KW-1185">Reference proteome</keyword>
<protein>
    <submittedName>
        <fullName evidence="2">TIM barrel protein</fullName>
    </submittedName>
</protein>
<gene>
    <name evidence="2" type="ORF">Ana3638_10280</name>
</gene>
<dbReference type="AlphaFoldDB" id="A0A6P1TN49"/>
<dbReference type="Proteomes" id="UP000464314">
    <property type="component" value="Chromosome"/>
</dbReference>
<dbReference type="SUPFAM" id="SSF51658">
    <property type="entry name" value="Xylose isomerase-like"/>
    <property type="match status" value="1"/>
</dbReference>
<dbReference type="Gene3D" id="3.20.20.150">
    <property type="entry name" value="Divalent-metal-dependent TIM barrel enzymes"/>
    <property type="match status" value="1"/>
</dbReference>
<dbReference type="RefSeq" id="WP_161837932.1">
    <property type="nucleotide sequence ID" value="NZ_CP048000.1"/>
</dbReference>